<keyword evidence="2" id="KW-1185">Reference proteome</keyword>
<evidence type="ECO:0000313" key="1">
    <source>
        <dbReference type="EMBL" id="KHF98102.1"/>
    </source>
</evidence>
<proteinExistence type="predicted"/>
<protein>
    <submittedName>
        <fullName evidence="1">Uncharacterized protein</fullName>
    </submittedName>
</protein>
<dbReference type="Proteomes" id="UP000032142">
    <property type="component" value="Unassembled WGS sequence"/>
</dbReference>
<dbReference type="EMBL" id="JRRC01027996">
    <property type="protein sequence ID" value="KHF98102.1"/>
    <property type="molecule type" value="Genomic_DNA"/>
</dbReference>
<reference evidence="2" key="1">
    <citation type="submission" date="2014-09" db="EMBL/GenBank/DDBJ databases">
        <authorList>
            <person name="Mudge J."/>
            <person name="Ramaraj T."/>
            <person name="Lindquist I.E."/>
            <person name="Bharti A.K."/>
            <person name="Sundararajan A."/>
            <person name="Cameron C.T."/>
            <person name="Woodward J.E."/>
            <person name="May G.D."/>
            <person name="Brubaker C."/>
            <person name="Broadhvest J."/>
            <person name="Wilkins T.A."/>
        </authorList>
    </citation>
    <scope>NUCLEOTIDE SEQUENCE</scope>
    <source>
        <strain evidence="2">cv. AKA8401</strain>
    </source>
</reference>
<accession>A0A0B0M7Q0</accession>
<organism evidence="1 2">
    <name type="scientific">Gossypium arboreum</name>
    <name type="common">Tree cotton</name>
    <name type="synonym">Gossypium nanking</name>
    <dbReference type="NCBI Taxonomy" id="29729"/>
    <lineage>
        <taxon>Eukaryota</taxon>
        <taxon>Viridiplantae</taxon>
        <taxon>Streptophyta</taxon>
        <taxon>Embryophyta</taxon>
        <taxon>Tracheophyta</taxon>
        <taxon>Spermatophyta</taxon>
        <taxon>Magnoliopsida</taxon>
        <taxon>eudicotyledons</taxon>
        <taxon>Gunneridae</taxon>
        <taxon>Pentapetalae</taxon>
        <taxon>rosids</taxon>
        <taxon>malvids</taxon>
        <taxon>Malvales</taxon>
        <taxon>Malvaceae</taxon>
        <taxon>Malvoideae</taxon>
        <taxon>Gossypium</taxon>
    </lineage>
</organism>
<dbReference type="AlphaFoldDB" id="A0A0B0M7Q0"/>
<comment type="caution">
    <text evidence="1">The sequence shown here is derived from an EMBL/GenBank/DDBJ whole genome shotgun (WGS) entry which is preliminary data.</text>
</comment>
<gene>
    <name evidence="1" type="ORF">F383_37358</name>
</gene>
<name>A0A0B0M7Q0_GOSAR</name>
<evidence type="ECO:0000313" key="2">
    <source>
        <dbReference type="Proteomes" id="UP000032142"/>
    </source>
</evidence>
<sequence>MSSSFNIYIYISNVNLVEFLGNLDGIPIIHQFIRMIIPYMHSREPHISWRNYQSRLNSPYHELVR</sequence>